<dbReference type="EMBL" id="MHRP01000013">
    <property type="protein sequence ID" value="OHA27418.1"/>
    <property type="molecule type" value="Genomic_DNA"/>
</dbReference>
<comment type="caution">
    <text evidence="1">The sequence shown here is derived from an EMBL/GenBank/DDBJ whole genome shotgun (WGS) entry which is preliminary data.</text>
</comment>
<gene>
    <name evidence="1" type="ORF">A3D56_03960</name>
</gene>
<reference evidence="1 2" key="1">
    <citation type="journal article" date="2016" name="Nat. Commun.">
        <title>Thousands of microbial genomes shed light on interconnected biogeochemical processes in an aquifer system.</title>
        <authorList>
            <person name="Anantharaman K."/>
            <person name="Brown C.T."/>
            <person name="Hug L.A."/>
            <person name="Sharon I."/>
            <person name="Castelle C.J."/>
            <person name="Probst A.J."/>
            <person name="Thomas B.C."/>
            <person name="Singh A."/>
            <person name="Wilkins M.J."/>
            <person name="Karaoz U."/>
            <person name="Brodie E.L."/>
            <person name="Williams K.H."/>
            <person name="Hubbard S.S."/>
            <person name="Banfield J.F."/>
        </authorList>
    </citation>
    <scope>NUCLEOTIDE SEQUENCE [LARGE SCALE GENOMIC DNA]</scope>
</reference>
<dbReference type="AlphaFoldDB" id="A0A1G2MU40"/>
<organism evidence="1 2">
    <name type="scientific">Candidatus Taylorbacteria bacterium RIFCSPHIGHO2_02_FULL_45_35</name>
    <dbReference type="NCBI Taxonomy" id="1802311"/>
    <lineage>
        <taxon>Bacteria</taxon>
        <taxon>Candidatus Tayloriibacteriota</taxon>
    </lineage>
</organism>
<proteinExistence type="predicted"/>
<name>A0A1G2MU40_9BACT</name>
<evidence type="ECO:0000313" key="2">
    <source>
        <dbReference type="Proteomes" id="UP000177943"/>
    </source>
</evidence>
<protein>
    <submittedName>
        <fullName evidence="1">Uncharacterized protein</fullName>
    </submittedName>
</protein>
<accession>A0A1G2MU40</accession>
<dbReference type="Proteomes" id="UP000177943">
    <property type="component" value="Unassembled WGS sequence"/>
</dbReference>
<evidence type="ECO:0000313" key="1">
    <source>
        <dbReference type="EMBL" id="OHA27418.1"/>
    </source>
</evidence>
<sequence>MSLLLFGNLGRRDWRRTEKIFTRKFRVFKKKQANVVNPIRYPRFRVSASGVRQSIAFAFGVPLDINGFHPYT</sequence>